<protein>
    <recommendedName>
        <fullName evidence="3">YolD-like protein</fullName>
    </recommendedName>
</protein>
<dbReference type="EMBL" id="FOES01000005">
    <property type="protein sequence ID" value="SEQ02875.1"/>
    <property type="molecule type" value="Genomic_DNA"/>
</dbReference>
<dbReference type="AlphaFoldDB" id="A0A1H9CNT1"/>
<gene>
    <name evidence="1" type="ORF">SAMN05216362_105123</name>
</gene>
<evidence type="ECO:0008006" key="3">
    <source>
        <dbReference type="Google" id="ProtNLM"/>
    </source>
</evidence>
<dbReference type="RefSeq" id="WP_091772846.1">
    <property type="nucleotide sequence ID" value="NZ_CAESCL010000024.1"/>
</dbReference>
<proteinExistence type="predicted"/>
<sequence>MDLNERVEHQSLPVSFKELNEESKHTIFDSLIGKRIAITSMKNHQPVIIEGVLENKGLYLGEVAYDLRVNNDLRPIKVNMLYDIHEITILDDMVH</sequence>
<organism evidence="1 2">
    <name type="scientific">Piscibacillus halophilus</name>
    <dbReference type="NCBI Taxonomy" id="571933"/>
    <lineage>
        <taxon>Bacteria</taxon>
        <taxon>Bacillati</taxon>
        <taxon>Bacillota</taxon>
        <taxon>Bacilli</taxon>
        <taxon>Bacillales</taxon>
        <taxon>Bacillaceae</taxon>
        <taxon>Piscibacillus</taxon>
    </lineage>
</organism>
<evidence type="ECO:0000313" key="2">
    <source>
        <dbReference type="Proteomes" id="UP000199427"/>
    </source>
</evidence>
<dbReference type="Proteomes" id="UP000199427">
    <property type="component" value="Unassembled WGS sequence"/>
</dbReference>
<evidence type="ECO:0000313" key="1">
    <source>
        <dbReference type="EMBL" id="SEQ02875.1"/>
    </source>
</evidence>
<reference evidence="1 2" key="1">
    <citation type="submission" date="2016-10" db="EMBL/GenBank/DDBJ databases">
        <authorList>
            <person name="de Groot N.N."/>
        </authorList>
    </citation>
    <scope>NUCLEOTIDE SEQUENCE [LARGE SCALE GENOMIC DNA]</scope>
    <source>
        <strain evidence="1 2">DSM 21633</strain>
    </source>
</reference>
<accession>A0A1H9CNT1</accession>
<dbReference type="STRING" id="571933.SAMN05216362_105123"/>
<name>A0A1H9CNT1_9BACI</name>
<keyword evidence="2" id="KW-1185">Reference proteome</keyword>
<dbReference type="OrthoDB" id="9874082at2"/>